<feature type="transmembrane region" description="Helical" evidence="9">
    <location>
        <begin position="811"/>
        <end position="830"/>
    </location>
</feature>
<comment type="subcellular location">
    <subcellularLocation>
        <location evidence="1">Membrane</location>
        <topology evidence="1">Multi-pass membrane protein</topology>
    </subcellularLocation>
</comment>
<dbReference type="EMBL" id="LR900284">
    <property type="protein sequence ID" value="CAD7245048.1"/>
    <property type="molecule type" value="Genomic_DNA"/>
</dbReference>
<evidence type="ECO:0000313" key="13">
    <source>
        <dbReference type="Proteomes" id="UP000677054"/>
    </source>
</evidence>
<dbReference type="Gene3D" id="3.30.60.90">
    <property type="match status" value="6"/>
</dbReference>
<dbReference type="OrthoDB" id="2122982at2759"/>
<proteinExistence type="predicted"/>
<feature type="transmembrane region" description="Helical" evidence="9">
    <location>
        <begin position="650"/>
        <end position="668"/>
    </location>
</feature>
<dbReference type="SUPFAM" id="SSF57850">
    <property type="entry name" value="RING/U-box"/>
    <property type="match status" value="7"/>
</dbReference>
<keyword evidence="13" id="KW-1185">Reference proteome</keyword>
<keyword evidence="5" id="KW-0862">Zinc</keyword>
<evidence type="ECO:0000259" key="10">
    <source>
        <dbReference type="PROSITE" id="PS50135"/>
    </source>
</evidence>
<dbReference type="InterPro" id="IPR051068">
    <property type="entry name" value="MFS_Domain-Containing_Protein"/>
</dbReference>
<feature type="transmembrane region" description="Helical" evidence="9">
    <location>
        <begin position="593"/>
        <end position="610"/>
    </location>
</feature>
<evidence type="ECO:0000256" key="2">
    <source>
        <dbReference type="ARBA" id="ARBA00022692"/>
    </source>
</evidence>
<evidence type="ECO:0000259" key="11">
    <source>
        <dbReference type="PROSITE" id="PS50850"/>
    </source>
</evidence>
<dbReference type="PROSITE" id="PS01357">
    <property type="entry name" value="ZF_ZZ_1"/>
    <property type="match status" value="3"/>
</dbReference>
<evidence type="ECO:0008006" key="14">
    <source>
        <dbReference type="Google" id="ProtNLM"/>
    </source>
</evidence>
<sequence length="1419" mass="156053">MTESLPFLVERAAKKFYRRRVGTVIIVFVISFAVGCENAIILPTAWEYLQSLGSRSETDLGILISAFNVGGLISSIFFGWIVDRWMHLCKPIVFVGAIIQAAGSVMYFLGIHKWFIVSGRFVCGLGSGILAVILAELARATSNRERTTCLTLGFGCRQLGLLLGPAYNLALHGVQFQFGVIHVNEASLPGLIFAVFWGLALIIIYVGYNNIGEQYISLQKMIGAAKSGHVQYDTFLPSQGSATDFAEHSYPLITTNAKERDARAEILQRSEPSSIPSRRDDSCEIPFLRPEEKSGTPSSFLYLLSDATVVILFMQITFFFCQYMVETIIPPTLQTYYGLGIRANSLFYLLIGCEAVLSFAFVILVRHRLLDRTVIMVGNVLIVVGLVALMVTTHLQKSHPDHALSFFVSSCTLVFLGTPMASVSSVSLASKLVGPESQGKMQALRRVASSLGLILGPLWAGAFVYDPLVLYGVTLIMFFIQITLFILSYPRMVPKCVKGVDKAEFMEILVNNARQKFYRRRLVTIIIAIAIAFAIGCENAIVPPTAWVYLKALGSRDETDLGILISAFNVGGLVSSLFFGWIVDRWMHLCKPIVFVGAFIQAAGSVMYFLGIHKWFIVSGRFICGLGSGIFAVILAELARATSSEERTKIFTFVFASLQLGLLLGSAYNMALGDSRVGEDRVNEASLSGLIFAVLWGFAMIVVYFGYENIGEQYMTLQNMAVSELSDRSEGSEGSGNVQCLALLPLHDGPEIDPVERVKNPFSTGANEVHSVSFSWTDSLFYLLIGCEAILSYTSVILIRNRLLDRTVTMAGNVLIVVGFIASMVVVQLMESRSERALSFFVPSSALVFLGIPMASVSSVALGSKLVGPESQGKMQALGQVASSVGIVLEIAISDRNGSITKDKASNATCMDHTTAAASQRQQLTSTLGSSLSPSPYLIGADKETWFVRMSSSSQCHDSSASPGPTRRRLYSSVPGLHDWIGAEMACHSCRGRIAGVCYKCVECVDYMICSTCEAYGVLHTGHNILRLTSSVSPLFHPVSGDVHQNVECESCHGPVRGSRYKCLQCPEVDLCHTCEARGTEHSHHLFIRLPSRIPVVPLTPDLDGMTGESFASEEHPGVSCNSCHQGVRGRRFKCLVCPDFNLCSNCEQSEEQHFHHPMIRFSKPSAIVLRSSVILPDGGIRGYRYKCLKCQDYDLCMRCEAASKHLHHRMLRIPPKCESAAHLPSNQLRPVLQPEPAPRERAAARAPYLCPCGEMCREKPRYVCLQCPSYGHCPQCEARKTHKEHIMLRVPEPTFAFNYQPGVRCGGCGNAITDIRYRCITCPGFHLCLTCEERKPHSNHPTLRMLARTNPAATEMNQSSAPLVHGRVLCTGCKGPIIGFRYECVSCQEVSLCGKCEEKDNTHLEHPLLRFPTFVAQR</sequence>
<dbReference type="EMBL" id="CAJPEV010000767">
    <property type="protein sequence ID" value="CAG0888362.1"/>
    <property type="molecule type" value="Genomic_DNA"/>
</dbReference>
<dbReference type="PROSITE" id="PS50850">
    <property type="entry name" value="MFS"/>
    <property type="match status" value="1"/>
</dbReference>
<feature type="transmembrane region" description="Helical" evidence="9">
    <location>
        <begin position="345"/>
        <end position="365"/>
    </location>
</feature>
<feature type="domain" description="ZZ-type" evidence="10">
    <location>
        <begin position="1116"/>
        <end position="1167"/>
    </location>
</feature>
<accession>A0A7R8X6R2</accession>
<dbReference type="InterPro" id="IPR000433">
    <property type="entry name" value="Znf_ZZ"/>
</dbReference>
<feature type="transmembrane region" description="Helical" evidence="9">
    <location>
        <begin position="403"/>
        <end position="423"/>
    </location>
</feature>
<keyword evidence="3" id="KW-0479">Metal-binding</keyword>
<feature type="transmembrane region" description="Helical" evidence="9">
    <location>
        <begin position="837"/>
        <end position="862"/>
    </location>
</feature>
<dbReference type="Gene3D" id="1.20.1250.20">
    <property type="entry name" value="MFS general substrate transporter like domains"/>
    <property type="match status" value="2"/>
</dbReference>
<dbReference type="PROSITE" id="PS50135">
    <property type="entry name" value="ZF_ZZ_2"/>
    <property type="match status" value="2"/>
</dbReference>
<feature type="transmembrane region" description="Helical" evidence="9">
    <location>
        <begin position="300"/>
        <end position="325"/>
    </location>
</feature>
<evidence type="ECO:0000256" key="1">
    <source>
        <dbReference type="ARBA" id="ARBA00004141"/>
    </source>
</evidence>
<name>A0A7R8X6R2_9CRUS</name>
<feature type="transmembrane region" description="Helical" evidence="9">
    <location>
        <begin position="190"/>
        <end position="211"/>
    </location>
</feature>
<dbReference type="Pfam" id="PF00569">
    <property type="entry name" value="ZZ"/>
    <property type="match status" value="5"/>
</dbReference>
<evidence type="ECO:0000256" key="7">
    <source>
        <dbReference type="ARBA" id="ARBA00023136"/>
    </source>
</evidence>
<evidence type="ECO:0000313" key="12">
    <source>
        <dbReference type="EMBL" id="CAD7245048.1"/>
    </source>
</evidence>
<dbReference type="PANTHER" id="PTHR23510:SF16">
    <property type="entry name" value="MAJOR FACILITATOR SUPERFAMILY (MFS) PROFILE DOMAIN-CONTAINING PROTEIN"/>
    <property type="match status" value="1"/>
</dbReference>
<reference evidence="12" key="1">
    <citation type="submission" date="2020-11" db="EMBL/GenBank/DDBJ databases">
        <authorList>
            <person name="Tran Van P."/>
        </authorList>
    </citation>
    <scope>NUCLEOTIDE SEQUENCE</scope>
</reference>
<keyword evidence="2 9" id="KW-0812">Transmembrane</keyword>
<feature type="transmembrane region" description="Helical" evidence="9">
    <location>
        <begin position="62"/>
        <end position="81"/>
    </location>
</feature>
<keyword evidence="6 9" id="KW-1133">Transmembrane helix</keyword>
<evidence type="ECO:0000256" key="6">
    <source>
        <dbReference type="ARBA" id="ARBA00022989"/>
    </source>
</evidence>
<protein>
    <recommendedName>
        <fullName evidence="14">Major facilitator superfamily (MFS) profile domain-containing protein</fullName>
    </recommendedName>
</protein>
<gene>
    <name evidence="12" type="ORF">DSTB1V02_LOCUS4926</name>
</gene>
<keyword evidence="7 9" id="KW-0472">Membrane</keyword>
<dbReference type="InterPro" id="IPR011701">
    <property type="entry name" value="MFS"/>
</dbReference>
<dbReference type="InterPro" id="IPR043145">
    <property type="entry name" value="Znf_ZZ_sf"/>
</dbReference>
<dbReference type="GO" id="GO:0016020">
    <property type="term" value="C:membrane"/>
    <property type="evidence" value="ECO:0007669"/>
    <property type="project" value="UniProtKB-SubCell"/>
</dbReference>
<dbReference type="Pfam" id="PF07690">
    <property type="entry name" value="MFS_1"/>
    <property type="match status" value="2"/>
</dbReference>
<feature type="transmembrane region" description="Helical" evidence="9">
    <location>
        <begin position="149"/>
        <end position="170"/>
    </location>
</feature>
<evidence type="ECO:0000256" key="9">
    <source>
        <dbReference type="SAM" id="Phobius"/>
    </source>
</evidence>
<dbReference type="PANTHER" id="PTHR23510">
    <property type="entry name" value="INNER MEMBRANE TRANSPORT PROTEIN YAJR"/>
    <property type="match status" value="1"/>
</dbReference>
<evidence type="ECO:0000256" key="5">
    <source>
        <dbReference type="ARBA" id="ARBA00022833"/>
    </source>
</evidence>
<feature type="transmembrane region" description="Helical" evidence="9">
    <location>
        <begin position="616"/>
        <end position="638"/>
    </location>
</feature>
<dbReference type="InterPro" id="IPR036259">
    <property type="entry name" value="MFS_trans_sf"/>
</dbReference>
<dbReference type="GO" id="GO:0008270">
    <property type="term" value="F:zinc ion binding"/>
    <property type="evidence" value="ECO:0007669"/>
    <property type="project" value="UniProtKB-KW"/>
</dbReference>
<feature type="transmembrane region" description="Helical" evidence="9">
    <location>
        <begin position="443"/>
        <end position="462"/>
    </location>
</feature>
<dbReference type="SMART" id="SM00291">
    <property type="entry name" value="ZnF_ZZ"/>
    <property type="match status" value="7"/>
</dbReference>
<feature type="domain" description="Major facilitator superfamily (MFS) profile" evidence="11">
    <location>
        <begin position="23"/>
        <end position="490"/>
    </location>
</feature>
<evidence type="ECO:0000256" key="4">
    <source>
        <dbReference type="ARBA" id="ARBA00022771"/>
    </source>
</evidence>
<feature type="transmembrane region" description="Helical" evidence="9">
    <location>
        <begin position="372"/>
        <end position="391"/>
    </location>
</feature>
<feature type="transmembrane region" description="Helical" evidence="9">
    <location>
        <begin position="522"/>
        <end position="541"/>
    </location>
</feature>
<feature type="transmembrane region" description="Helical" evidence="9">
    <location>
        <begin position="561"/>
        <end position="581"/>
    </location>
</feature>
<dbReference type="Proteomes" id="UP000677054">
    <property type="component" value="Unassembled WGS sequence"/>
</dbReference>
<dbReference type="GO" id="GO:0022857">
    <property type="term" value="F:transmembrane transporter activity"/>
    <property type="evidence" value="ECO:0007669"/>
    <property type="project" value="InterPro"/>
</dbReference>
<dbReference type="CDD" id="cd02340">
    <property type="entry name" value="ZZ_NBR1_like"/>
    <property type="match status" value="5"/>
</dbReference>
<keyword evidence="4 8" id="KW-0863">Zinc-finger</keyword>
<evidence type="ECO:0000256" key="8">
    <source>
        <dbReference type="PROSITE-ProRule" id="PRU00228"/>
    </source>
</evidence>
<feature type="transmembrane region" description="Helical" evidence="9">
    <location>
        <begin position="21"/>
        <end position="42"/>
    </location>
</feature>
<feature type="domain" description="ZZ-type" evidence="10">
    <location>
        <begin position="1044"/>
        <end position="1095"/>
    </location>
</feature>
<dbReference type="SUPFAM" id="SSF103473">
    <property type="entry name" value="MFS general substrate transporter"/>
    <property type="match status" value="2"/>
</dbReference>
<organism evidence="12">
    <name type="scientific">Darwinula stevensoni</name>
    <dbReference type="NCBI Taxonomy" id="69355"/>
    <lineage>
        <taxon>Eukaryota</taxon>
        <taxon>Metazoa</taxon>
        <taxon>Ecdysozoa</taxon>
        <taxon>Arthropoda</taxon>
        <taxon>Crustacea</taxon>
        <taxon>Oligostraca</taxon>
        <taxon>Ostracoda</taxon>
        <taxon>Podocopa</taxon>
        <taxon>Podocopida</taxon>
        <taxon>Darwinulocopina</taxon>
        <taxon>Darwinuloidea</taxon>
        <taxon>Darwinulidae</taxon>
        <taxon>Darwinula</taxon>
    </lineage>
</organism>
<evidence type="ECO:0000256" key="3">
    <source>
        <dbReference type="ARBA" id="ARBA00022723"/>
    </source>
</evidence>
<feature type="transmembrane region" description="Helical" evidence="9">
    <location>
        <begin position="780"/>
        <end position="799"/>
    </location>
</feature>
<feature type="transmembrane region" description="Helical" evidence="9">
    <location>
        <begin position="688"/>
        <end position="707"/>
    </location>
</feature>
<feature type="transmembrane region" description="Helical" evidence="9">
    <location>
        <begin position="115"/>
        <end position="137"/>
    </location>
</feature>
<feature type="transmembrane region" description="Helical" evidence="9">
    <location>
        <begin position="468"/>
        <end position="489"/>
    </location>
</feature>
<feature type="transmembrane region" description="Helical" evidence="9">
    <location>
        <begin position="88"/>
        <end position="109"/>
    </location>
</feature>
<dbReference type="InterPro" id="IPR020846">
    <property type="entry name" value="MFS_dom"/>
</dbReference>